<keyword evidence="5" id="KW-0234">DNA repair</keyword>
<comment type="similarity">
    <text evidence="1 7">Belongs to the peptidase S24 family.</text>
</comment>
<dbReference type="InterPro" id="IPR015927">
    <property type="entry name" value="Peptidase_S24_S26A/B/C"/>
</dbReference>
<evidence type="ECO:0000256" key="6">
    <source>
        <dbReference type="ARBA" id="ARBA00023236"/>
    </source>
</evidence>
<dbReference type="SUPFAM" id="SSF51306">
    <property type="entry name" value="LexA/Signal peptidase"/>
    <property type="match status" value="1"/>
</dbReference>
<dbReference type="InterPro" id="IPR036286">
    <property type="entry name" value="LexA/Signal_pep-like_sf"/>
</dbReference>
<dbReference type="GO" id="GO:0009432">
    <property type="term" value="P:SOS response"/>
    <property type="evidence" value="ECO:0007669"/>
    <property type="project" value="UniProtKB-KW"/>
</dbReference>
<dbReference type="Gene3D" id="2.10.109.10">
    <property type="entry name" value="Umud Fragment, subunit A"/>
    <property type="match status" value="1"/>
</dbReference>
<dbReference type="GO" id="GO:0003677">
    <property type="term" value="F:DNA binding"/>
    <property type="evidence" value="ECO:0007669"/>
    <property type="project" value="InterPro"/>
</dbReference>
<dbReference type="InterPro" id="IPR006197">
    <property type="entry name" value="Peptidase_S24_LexA"/>
</dbReference>
<evidence type="ECO:0000256" key="2">
    <source>
        <dbReference type="ARBA" id="ARBA00022763"/>
    </source>
</evidence>
<keyword evidence="4 7" id="KW-0068">Autocatalytic cleavage</keyword>
<dbReference type="Pfam" id="PF00717">
    <property type="entry name" value="Peptidase_S24"/>
    <property type="match status" value="1"/>
</dbReference>
<sequence length="137" mass="14994">MTSHSVKEGKSLSSDDEKEGDFENLSLANHLPKDKIDLNEHFIKNSTATFFLRAASDALKGAGISKGDLLVVDRSSNPASGAIVIAELDGELSIRQYEKKGDKIFLSTDYSHIEFLPTDNSNEIPIWGIVTTVIRSL</sequence>
<comment type="caution">
    <text evidence="9">The sequence shown here is derived from an EMBL/GenBank/DDBJ whole genome shotgun (WGS) entry which is preliminary data.</text>
</comment>
<evidence type="ECO:0000256" key="5">
    <source>
        <dbReference type="ARBA" id="ARBA00023204"/>
    </source>
</evidence>
<evidence type="ECO:0000256" key="4">
    <source>
        <dbReference type="ARBA" id="ARBA00022813"/>
    </source>
</evidence>
<gene>
    <name evidence="9" type="ORF">J0H12_01095</name>
</gene>
<protein>
    <recommendedName>
        <fullName evidence="8">Peptidase S24/S26A/S26B/S26C domain-containing protein</fullName>
    </recommendedName>
</protein>
<evidence type="ECO:0000259" key="8">
    <source>
        <dbReference type="Pfam" id="PF00717"/>
    </source>
</evidence>
<dbReference type="Proteomes" id="UP000664414">
    <property type="component" value="Unassembled WGS sequence"/>
</dbReference>
<dbReference type="PRINTS" id="PR00726">
    <property type="entry name" value="LEXASERPTASE"/>
</dbReference>
<keyword evidence="6" id="KW-0742">SOS response</keyword>
<reference evidence="9" key="1">
    <citation type="submission" date="2021-02" db="EMBL/GenBank/DDBJ databases">
        <title>Thiocyanate and organic carbon inputs drive convergent selection for specific autotrophic Afipia and Thiobacillus strains within complex microbiomes.</title>
        <authorList>
            <person name="Huddy R.J."/>
            <person name="Sachdeva R."/>
            <person name="Kadzinga F."/>
            <person name="Kantor R.S."/>
            <person name="Harrison S.T.L."/>
            <person name="Banfield J.F."/>
        </authorList>
    </citation>
    <scope>NUCLEOTIDE SEQUENCE</scope>
    <source>
        <strain evidence="9">SCN18_10_11_15_R4_P_38_20</strain>
    </source>
</reference>
<organism evidence="9 10">
    <name type="scientific">Candidatus Paracaedimonas acanthamoebae</name>
    <dbReference type="NCBI Taxonomy" id="244581"/>
    <lineage>
        <taxon>Bacteria</taxon>
        <taxon>Pseudomonadati</taxon>
        <taxon>Pseudomonadota</taxon>
        <taxon>Alphaproteobacteria</taxon>
        <taxon>Holosporales</taxon>
        <taxon>Caedimonadaceae</taxon>
        <taxon>Candidatus Paracaedimonas</taxon>
    </lineage>
</organism>
<dbReference type="GO" id="GO:0006281">
    <property type="term" value="P:DNA repair"/>
    <property type="evidence" value="ECO:0007669"/>
    <property type="project" value="UniProtKB-KW"/>
</dbReference>
<dbReference type="GO" id="GO:0006355">
    <property type="term" value="P:regulation of DNA-templated transcription"/>
    <property type="evidence" value="ECO:0007669"/>
    <property type="project" value="InterPro"/>
</dbReference>
<feature type="domain" description="Peptidase S24/S26A/S26B/S26C" evidence="8">
    <location>
        <begin position="30"/>
        <end position="130"/>
    </location>
</feature>
<evidence type="ECO:0000256" key="3">
    <source>
        <dbReference type="ARBA" id="ARBA00022801"/>
    </source>
</evidence>
<dbReference type="InterPro" id="IPR050077">
    <property type="entry name" value="LexA_repressor"/>
</dbReference>
<accession>A0A8J7TSM6</accession>
<dbReference type="GO" id="GO:0016787">
    <property type="term" value="F:hydrolase activity"/>
    <property type="evidence" value="ECO:0007669"/>
    <property type="project" value="UniProtKB-KW"/>
</dbReference>
<keyword evidence="3 7" id="KW-0378">Hydrolase</keyword>
<dbReference type="InterPro" id="IPR039418">
    <property type="entry name" value="LexA-like"/>
</dbReference>
<dbReference type="CDD" id="cd06529">
    <property type="entry name" value="S24_LexA-like"/>
    <property type="match status" value="1"/>
</dbReference>
<evidence type="ECO:0000256" key="1">
    <source>
        <dbReference type="ARBA" id="ARBA00007484"/>
    </source>
</evidence>
<dbReference type="EMBL" id="JAFKGL010000011">
    <property type="protein sequence ID" value="MBN9412511.1"/>
    <property type="molecule type" value="Genomic_DNA"/>
</dbReference>
<proteinExistence type="inferred from homology"/>
<evidence type="ECO:0000256" key="7">
    <source>
        <dbReference type="RuleBase" id="RU003991"/>
    </source>
</evidence>
<dbReference type="PANTHER" id="PTHR33516:SF2">
    <property type="entry name" value="LEXA REPRESSOR-RELATED"/>
    <property type="match status" value="1"/>
</dbReference>
<keyword evidence="2" id="KW-0227">DNA damage</keyword>
<dbReference type="AlphaFoldDB" id="A0A8J7TSM6"/>
<evidence type="ECO:0000313" key="10">
    <source>
        <dbReference type="Proteomes" id="UP000664414"/>
    </source>
</evidence>
<dbReference type="PANTHER" id="PTHR33516">
    <property type="entry name" value="LEXA REPRESSOR"/>
    <property type="match status" value="1"/>
</dbReference>
<evidence type="ECO:0000313" key="9">
    <source>
        <dbReference type="EMBL" id="MBN9412511.1"/>
    </source>
</evidence>
<name>A0A8J7TSM6_9PROT</name>